<evidence type="ECO:0008006" key="3">
    <source>
        <dbReference type="Google" id="ProtNLM"/>
    </source>
</evidence>
<accession>A0A6M8FGU5</accession>
<dbReference type="EMBL" id="CP053697">
    <property type="protein sequence ID" value="QKE63552.1"/>
    <property type="molecule type" value="Genomic_DNA"/>
</dbReference>
<dbReference type="AlphaFoldDB" id="A0A6M8FGU5"/>
<dbReference type="Proteomes" id="UP000501379">
    <property type="component" value="Chromosome"/>
</dbReference>
<keyword evidence="2" id="KW-1185">Reference proteome</keyword>
<dbReference type="PROSITE" id="PS51257">
    <property type="entry name" value="PROKAR_LIPOPROTEIN"/>
    <property type="match status" value="1"/>
</dbReference>
<proteinExistence type="predicted"/>
<gene>
    <name evidence="1" type="ORF">HNE05_09330</name>
</gene>
<reference evidence="1" key="1">
    <citation type="submission" date="2020-07" db="EMBL/GenBank/DDBJ databases">
        <title>Nitrate ammonifying Pseudomonas campi sp. nov. isolated from German agricultural grassland.</title>
        <authorList>
            <person name="Timsy T."/>
            <person name="Ulrich A."/>
            <person name="Spanner T."/>
            <person name="Foesel B."/>
            <person name="Kolb S."/>
            <person name="Horn M.A."/>
            <person name="Behrendt U."/>
        </authorList>
    </citation>
    <scope>NUCLEOTIDE SEQUENCE</scope>
    <source>
        <strain evidence="1">S1-A32-2</strain>
    </source>
</reference>
<dbReference type="KEGG" id="pcam:HNE05_09330"/>
<organism evidence="1 2">
    <name type="scientific">Aquipseudomonas campi</name>
    <dbReference type="NCBI Taxonomy" id="2731681"/>
    <lineage>
        <taxon>Bacteria</taxon>
        <taxon>Pseudomonadati</taxon>
        <taxon>Pseudomonadota</taxon>
        <taxon>Gammaproteobacteria</taxon>
        <taxon>Pseudomonadales</taxon>
        <taxon>Pseudomonadaceae</taxon>
        <taxon>Aquipseudomonas</taxon>
    </lineage>
</organism>
<name>A0A6M8FGU5_9GAMM</name>
<protein>
    <recommendedName>
        <fullName evidence="3">Lipoprotein</fullName>
    </recommendedName>
</protein>
<evidence type="ECO:0000313" key="2">
    <source>
        <dbReference type="Proteomes" id="UP000501379"/>
    </source>
</evidence>
<dbReference type="RefSeq" id="WP_173207255.1">
    <property type="nucleotide sequence ID" value="NZ_CP053697.2"/>
</dbReference>
<sequence length="306" mass="32119">MTARLLVPLFLLCSALGGCTLDRSVIAAMPGGSLTATPALACAGDTVTIAWDTQRPRNPSFCAIANGNTPALQSCRISADCTAGAICLDGFCNGCAAISDPVRRMSECAAPSNLGCEPNLNARIQITPEPDPPLADASDIVQHRGERTFVIRETSNIALRSEVIDVEGQRAGVASAIGRIDLDTRAEVIPIDLRRIAANAYECLGGTRTWGGTRLEELFTRASPNMHLLSIHNPNGFAVVGNLNGNPLRLAARETVSLNLPLVGPIQAQPDPDFLRTLPPVQCTASHVSGSLPSAPLRLTAGCVLP</sequence>
<evidence type="ECO:0000313" key="1">
    <source>
        <dbReference type="EMBL" id="QKE63552.1"/>
    </source>
</evidence>